<keyword evidence="1 3" id="KW-0802">TPR repeat</keyword>
<evidence type="ECO:0000313" key="6">
    <source>
        <dbReference type="Proteomes" id="UP000644660"/>
    </source>
</evidence>
<feature type="compositionally biased region" description="Low complexity" evidence="4">
    <location>
        <begin position="326"/>
        <end position="342"/>
    </location>
</feature>
<reference evidence="5 6" key="1">
    <citation type="submission" date="2020-05" db="EMBL/GenBank/DDBJ databases">
        <authorList>
            <person name="Casaregola S."/>
            <person name="Devillers H."/>
            <person name="Grondin C."/>
        </authorList>
    </citation>
    <scope>NUCLEOTIDE SEQUENCE [LARGE SCALE GENOMIC DNA]</scope>
    <source>
        <strain evidence="5 6">CLIB 1767</strain>
    </source>
</reference>
<dbReference type="SUPFAM" id="SSF48452">
    <property type="entry name" value="TPR-like"/>
    <property type="match status" value="2"/>
</dbReference>
<evidence type="ECO:0000313" key="5">
    <source>
        <dbReference type="EMBL" id="CAB4252857.1"/>
    </source>
</evidence>
<accession>A0A8H2VCQ9</accession>
<dbReference type="GO" id="GO:0007091">
    <property type="term" value="P:metaphase/anaphase transition of mitotic cell cycle"/>
    <property type="evidence" value="ECO:0007669"/>
    <property type="project" value="TreeGrafter"/>
</dbReference>
<dbReference type="Proteomes" id="UP000644660">
    <property type="component" value="Unassembled WGS sequence"/>
</dbReference>
<name>A0A8H2VCQ9_9SACH</name>
<comment type="caution">
    <text evidence="5">The sequence shown here is derived from an EMBL/GenBank/DDBJ whole genome shotgun (WGS) entry which is preliminary data.</text>
</comment>
<dbReference type="Pfam" id="PF13181">
    <property type="entry name" value="TPR_8"/>
    <property type="match status" value="1"/>
</dbReference>
<dbReference type="PANTHER" id="PTHR12558">
    <property type="entry name" value="CELL DIVISION CYCLE 16,23,27"/>
    <property type="match status" value="1"/>
</dbReference>
<evidence type="ECO:0000256" key="4">
    <source>
        <dbReference type="SAM" id="MobiDB-lite"/>
    </source>
</evidence>
<evidence type="ECO:0000256" key="1">
    <source>
        <dbReference type="ARBA" id="ARBA00022803"/>
    </source>
</evidence>
<organism evidence="5 6">
    <name type="scientific">Maudiozyma barnettii</name>
    <dbReference type="NCBI Taxonomy" id="61262"/>
    <lineage>
        <taxon>Eukaryota</taxon>
        <taxon>Fungi</taxon>
        <taxon>Dikarya</taxon>
        <taxon>Ascomycota</taxon>
        <taxon>Saccharomycotina</taxon>
        <taxon>Saccharomycetes</taxon>
        <taxon>Saccharomycetales</taxon>
        <taxon>Saccharomycetaceae</taxon>
        <taxon>Maudiozyma</taxon>
    </lineage>
</organism>
<keyword evidence="6" id="KW-1185">Reference proteome</keyword>
<dbReference type="PANTHER" id="PTHR12558:SF13">
    <property type="entry name" value="CELL DIVISION CYCLE PROTEIN 27 HOMOLOG"/>
    <property type="match status" value="1"/>
</dbReference>
<evidence type="ECO:0000256" key="3">
    <source>
        <dbReference type="PROSITE-ProRule" id="PRU00339"/>
    </source>
</evidence>
<dbReference type="GeneID" id="64855998"/>
<feature type="repeat" description="TPR" evidence="3">
    <location>
        <begin position="176"/>
        <end position="209"/>
    </location>
</feature>
<dbReference type="InterPro" id="IPR019734">
    <property type="entry name" value="TPR_rpt"/>
</dbReference>
<dbReference type="SMART" id="SM00028">
    <property type="entry name" value="TPR"/>
    <property type="match status" value="8"/>
</dbReference>
<dbReference type="Pfam" id="PF00515">
    <property type="entry name" value="TPR_1"/>
    <property type="match status" value="2"/>
</dbReference>
<dbReference type="GO" id="GO:0051301">
    <property type="term" value="P:cell division"/>
    <property type="evidence" value="ECO:0007669"/>
    <property type="project" value="TreeGrafter"/>
</dbReference>
<dbReference type="AlphaFoldDB" id="A0A8H2VCQ9"/>
<protein>
    <submittedName>
        <fullName evidence="5">Similar to Saccharomyces cerevisiae YBL084C CDC27 Subunit of the Anaphase-Promoting Complex/Cyclosome (APC/C)</fullName>
    </submittedName>
</protein>
<dbReference type="EMBL" id="CAEFZW010000002">
    <property type="protein sequence ID" value="CAB4252857.1"/>
    <property type="molecule type" value="Genomic_DNA"/>
</dbReference>
<dbReference type="GO" id="GO:0031145">
    <property type="term" value="P:anaphase-promoting complex-dependent catabolic process"/>
    <property type="evidence" value="ECO:0007669"/>
    <property type="project" value="TreeGrafter"/>
</dbReference>
<proteinExistence type="inferred from homology"/>
<feature type="compositionally biased region" description="Polar residues" evidence="4">
    <location>
        <begin position="393"/>
        <end position="413"/>
    </location>
</feature>
<dbReference type="RefSeq" id="XP_041404895.1">
    <property type="nucleotide sequence ID" value="XM_041548961.1"/>
</dbReference>
<dbReference type="PROSITE" id="PS50293">
    <property type="entry name" value="TPR_REGION"/>
    <property type="match status" value="1"/>
</dbReference>
<feature type="region of interest" description="Disordered" evidence="4">
    <location>
        <begin position="438"/>
        <end position="461"/>
    </location>
</feature>
<sequence>MLFPSEVEQHLLDGSNNRTAELLLRETARFDRLHNINDNNTNYYDPDYRSSPDLQLNLTNYITTAIMQLNFETAIFYSELYYTECLGLPISSINRLQSVYLYSLALFMGQQYEIAAEVSERYKSTHIAIAYLFARCCLKLGKNEENACLYLVIHLDSFIKNESKDKDIFIFMPNLATIHSLIGELYRRTDNIKSSVNHYLEAIKKDPYLWQALVALNNMKAMIDLKKLFNMHSDPYTSSVSATVDPFVEKRSGPLRTDMVKQVNNGVITTNATNATNATVVASNSNVKHSNEDKTRGYDTRSLLYSTLSPFRSNSNKSKTNKDNIIDSSSSSSSSHDVNSNSLRKTSYSMNRQPILSMHHQQQVNPLFSANGSITPQHQQQVYTRSTRRNGDVINNNNGTLEPRTMISTNRNNHNNDDGISLGTIPSIIKNKILTTPPAKLGNETQRTTFKTPRNKTGFSSQGIATTAKRVLSGQAMGSSNTINFNVSNVGNTNNKGKYGDESDVIIECKEFKALIYTLAKVLKASSQYNSYNAIRVMNSQLPSHILNNMPWCQARLGRLHFEIVNYDMSLTYFTNLRRLQNTRLKDLEIFSTLLWHLDDKVNLSNLSSELLDAYPNSPQTWCILGNYFSLQKDHDQAIKALEKATQLDPSFAYAYTLLGHEHANNELFDVAKTFYRKALACDPQHYNAYYGLGSCASQLGKFEEALLYFEKARMINPVNVVLICCCGTELEKLFHNEMALKYYEIACKLDPRSVLAKYRRAELLFSMNRYSVALGQFEDLIRLDSENPNLHFMLGKILQALGRKKDAIKEYTIALHLDPKGNQFVIEALESCHMQE</sequence>
<dbReference type="Pfam" id="PF12895">
    <property type="entry name" value="ANAPC3"/>
    <property type="match status" value="1"/>
</dbReference>
<comment type="similarity">
    <text evidence="2">Belongs to the APC3/CDC27 family.</text>
</comment>
<feature type="compositionally biased region" description="Polar residues" evidence="4">
    <location>
        <begin position="443"/>
        <end position="461"/>
    </location>
</feature>
<dbReference type="GO" id="GO:0005737">
    <property type="term" value="C:cytoplasm"/>
    <property type="evidence" value="ECO:0007669"/>
    <property type="project" value="TreeGrafter"/>
</dbReference>
<dbReference type="PROSITE" id="PS50005">
    <property type="entry name" value="TPR"/>
    <property type="match status" value="5"/>
</dbReference>
<feature type="region of interest" description="Disordered" evidence="4">
    <location>
        <begin position="309"/>
        <end position="342"/>
    </location>
</feature>
<evidence type="ECO:0000256" key="2">
    <source>
        <dbReference type="ARBA" id="ARBA00038210"/>
    </source>
</evidence>
<feature type="repeat" description="TPR" evidence="3">
    <location>
        <begin position="789"/>
        <end position="822"/>
    </location>
</feature>
<dbReference type="GO" id="GO:0005680">
    <property type="term" value="C:anaphase-promoting complex"/>
    <property type="evidence" value="ECO:0007669"/>
    <property type="project" value="TreeGrafter"/>
</dbReference>
<gene>
    <name evidence="5" type="ORF">KABA2_02S06094</name>
</gene>
<feature type="repeat" description="TPR" evidence="3">
    <location>
        <begin position="653"/>
        <end position="686"/>
    </location>
</feature>
<feature type="repeat" description="TPR" evidence="3">
    <location>
        <begin position="687"/>
        <end position="720"/>
    </location>
</feature>
<feature type="region of interest" description="Disordered" evidence="4">
    <location>
        <begin position="390"/>
        <end position="417"/>
    </location>
</feature>
<feature type="repeat" description="TPR" evidence="3">
    <location>
        <begin position="619"/>
        <end position="652"/>
    </location>
</feature>
<dbReference type="Gene3D" id="1.25.40.10">
    <property type="entry name" value="Tetratricopeptide repeat domain"/>
    <property type="match status" value="4"/>
</dbReference>
<dbReference type="Pfam" id="PF13432">
    <property type="entry name" value="TPR_16"/>
    <property type="match status" value="1"/>
</dbReference>
<dbReference type="GO" id="GO:0016567">
    <property type="term" value="P:protein ubiquitination"/>
    <property type="evidence" value="ECO:0007669"/>
    <property type="project" value="TreeGrafter"/>
</dbReference>
<dbReference type="InterPro" id="IPR011990">
    <property type="entry name" value="TPR-like_helical_dom_sf"/>
</dbReference>